<dbReference type="EMBL" id="JBAMMX010000019">
    <property type="protein sequence ID" value="KAK6921463.1"/>
    <property type="molecule type" value="Genomic_DNA"/>
</dbReference>
<name>A0AAN8V4T7_9MAGN</name>
<keyword evidence="3" id="KW-0645">Protease</keyword>
<dbReference type="Pfam" id="PF00450">
    <property type="entry name" value="Peptidase_S10"/>
    <property type="match status" value="1"/>
</dbReference>
<evidence type="ECO:0000313" key="3">
    <source>
        <dbReference type="EMBL" id="KAK6921463.1"/>
    </source>
</evidence>
<dbReference type="GO" id="GO:0004185">
    <property type="term" value="F:serine-type carboxypeptidase activity"/>
    <property type="evidence" value="ECO:0007669"/>
    <property type="project" value="InterPro"/>
</dbReference>
<protein>
    <submittedName>
        <fullName evidence="3">Peptidase S10, serine carboxypeptidase</fullName>
    </submittedName>
</protein>
<sequence length="113" mass="12858">MMLLSLKSCFILLLTLNLSSLAVEGVFGYREYLSREILSKQEADKVIRLPGQPLVNFAQYAGYVTVNESHGRALFYWFFEATHKPHEKPVLLWLNGGMNFLGMTSIYGKTLSH</sequence>
<comment type="similarity">
    <text evidence="1">Belongs to the peptidase S10 family.</text>
</comment>
<evidence type="ECO:0000256" key="2">
    <source>
        <dbReference type="SAM" id="SignalP"/>
    </source>
</evidence>
<evidence type="ECO:0000313" key="4">
    <source>
        <dbReference type="Proteomes" id="UP001370490"/>
    </source>
</evidence>
<dbReference type="GO" id="GO:0006508">
    <property type="term" value="P:proteolysis"/>
    <property type="evidence" value="ECO:0007669"/>
    <property type="project" value="InterPro"/>
</dbReference>
<feature type="chain" id="PRO_5042965612" evidence="2">
    <location>
        <begin position="26"/>
        <end position="113"/>
    </location>
</feature>
<feature type="signal peptide" evidence="2">
    <location>
        <begin position="1"/>
        <end position="25"/>
    </location>
</feature>
<dbReference type="SUPFAM" id="SSF53474">
    <property type="entry name" value="alpha/beta-Hydrolases"/>
    <property type="match status" value="1"/>
</dbReference>
<dbReference type="AlphaFoldDB" id="A0AAN8V4T7"/>
<keyword evidence="4" id="KW-1185">Reference proteome</keyword>
<dbReference type="InterPro" id="IPR001563">
    <property type="entry name" value="Peptidase_S10"/>
</dbReference>
<keyword evidence="3" id="KW-0121">Carboxypeptidase</keyword>
<dbReference type="InterPro" id="IPR029058">
    <property type="entry name" value="AB_hydrolase_fold"/>
</dbReference>
<accession>A0AAN8V4T7</accession>
<reference evidence="3 4" key="1">
    <citation type="submission" date="2023-12" db="EMBL/GenBank/DDBJ databases">
        <title>A high-quality genome assembly for Dillenia turbinata (Dilleniales).</title>
        <authorList>
            <person name="Chanderbali A."/>
        </authorList>
    </citation>
    <scope>NUCLEOTIDE SEQUENCE [LARGE SCALE GENOMIC DNA]</scope>
    <source>
        <strain evidence="3">LSX21</strain>
        <tissue evidence="3">Leaf</tissue>
    </source>
</reference>
<dbReference type="Proteomes" id="UP001370490">
    <property type="component" value="Unassembled WGS sequence"/>
</dbReference>
<keyword evidence="3" id="KW-0378">Hydrolase</keyword>
<comment type="caution">
    <text evidence="3">The sequence shown here is derived from an EMBL/GenBank/DDBJ whole genome shotgun (WGS) entry which is preliminary data.</text>
</comment>
<proteinExistence type="inferred from homology"/>
<evidence type="ECO:0000256" key="1">
    <source>
        <dbReference type="ARBA" id="ARBA00009431"/>
    </source>
</evidence>
<organism evidence="3 4">
    <name type="scientific">Dillenia turbinata</name>
    <dbReference type="NCBI Taxonomy" id="194707"/>
    <lineage>
        <taxon>Eukaryota</taxon>
        <taxon>Viridiplantae</taxon>
        <taxon>Streptophyta</taxon>
        <taxon>Embryophyta</taxon>
        <taxon>Tracheophyta</taxon>
        <taxon>Spermatophyta</taxon>
        <taxon>Magnoliopsida</taxon>
        <taxon>eudicotyledons</taxon>
        <taxon>Gunneridae</taxon>
        <taxon>Pentapetalae</taxon>
        <taxon>Dilleniales</taxon>
        <taxon>Dilleniaceae</taxon>
        <taxon>Dillenia</taxon>
    </lineage>
</organism>
<dbReference type="Gene3D" id="3.40.50.1820">
    <property type="entry name" value="alpha/beta hydrolase"/>
    <property type="match status" value="1"/>
</dbReference>
<keyword evidence="2" id="KW-0732">Signal</keyword>
<gene>
    <name evidence="3" type="ORF">RJ641_011970</name>
</gene>